<dbReference type="SUPFAM" id="SSF50630">
    <property type="entry name" value="Acid proteases"/>
    <property type="match status" value="1"/>
</dbReference>
<dbReference type="FunFam" id="2.40.70.10:FF:000041">
    <property type="entry name" value="Basic 7S globulin"/>
    <property type="match status" value="1"/>
</dbReference>
<dbReference type="InterPro" id="IPR021109">
    <property type="entry name" value="Peptidase_aspartic_dom_sf"/>
</dbReference>
<dbReference type="PANTHER" id="PTHR47965">
    <property type="entry name" value="ASPARTYL PROTEASE-RELATED"/>
    <property type="match status" value="1"/>
</dbReference>
<proteinExistence type="inferred from homology"/>
<dbReference type="PANTHER" id="PTHR47965:SF6">
    <property type="entry name" value="ASPARTIC PROTEINASE GIP1-RELATED"/>
    <property type="match status" value="1"/>
</dbReference>
<name>A0AAW2QS59_9LAMI</name>
<dbReference type="AlphaFoldDB" id="A0AAW2QS59"/>
<sequence length="457" mass="50041">MHPNKIMTTTPLITLTLFSFFFFFFSFRLHCSSAQTLVTPVSKDKSTSLYTLSIYLKTLLQLSKLHLDLGSYIPWHDCDRGRYNDSSSYRPVHAKTALCKEMVPRAIGYCYEPAHPGCANNSCGFFPENPVTRESSAGDLIQDKFALLLPGPGKRGQPGPISKLLLSCVSSIIFSKLLRGLAGGSVGLASLGRYNHSLPAQLSTSFSSPQIFAICLPSSSKGPGLVWFNSPGPYYFSPGEMDLSKSLTYTPLITAPRGSDTQIYYYYPSPEYYIGLTSIKVNGRSIPLNQTLLGIDELGRGGVKISSSKPYSELETSVFRALTDAFVKEAGGLNLSLIQPAVEPFKVCYAVDEKQGSGAGDPPFPTIDLVLQSEEVIWRIDGSNSMVRVMTKNNVDAWCLGFVDGGDAPRTSIFIGGRQLEDNLLQFDLDSGRLGFSWSLLLRNTSCSNFYVKSTTN</sequence>
<dbReference type="GO" id="GO:0006508">
    <property type="term" value="P:proteolysis"/>
    <property type="evidence" value="ECO:0007669"/>
    <property type="project" value="InterPro"/>
</dbReference>
<dbReference type="Pfam" id="PF14543">
    <property type="entry name" value="TAXi_N"/>
    <property type="match status" value="1"/>
</dbReference>
<dbReference type="Gene3D" id="2.40.70.10">
    <property type="entry name" value="Acid Proteases"/>
    <property type="match status" value="2"/>
</dbReference>
<dbReference type="InterPro" id="IPR033121">
    <property type="entry name" value="PEPTIDASE_A1"/>
</dbReference>
<dbReference type="Pfam" id="PF14541">
    <property type="entry name" value="TAXi_C"/>
    <property type="match status" value="1"/>
</dbReference>
<evidence type="ECO:0000256" key="3">
    <source>
        <dbReference type="ARBA" id="ARBA00022525"/>
    </source>
</evidence>
<feature type="domain" description="Peptidase A1" evidence="5">
    <location>
        <begin position="50"/>
        <end position="437"/>
    </location>
</feature>
<keyword evidence="4" id="KW-0732">Signal</keyword>
<dbReference type="InterPro" id="IPR032799">
    <property type="entry name" value="TAXi_C"/>
</dbReference>
<dbReference type="GO" id="GO:0005576">
    <property type="term" value="C:extracellular region"/>
    <property type="evidence" value="ECO:0007669"/>
    <property type="project" value="UniProtKB-SubCell"/>
</dbReference>
<dbReference type="InterPro" id="IPR032861">
    <property type="entry name" value="TAXi_N"/>
</dbReference>
<gene>
    <name evidence="6" type="ORF">Sangu_0371800</name>
</gene>
<comment type="similarity">
    <text evidence="2">Belongs to the peptidase A1 family.</text>
</comment>
<comment type="caution">
    <text evidence="6">The sequence shown here is derived from an EMBL/GenBank/DDBJ whole genome shotgun (WGS) entry which is preliminary data.</text>
</comment>
<dbReference type="PROSITE" id="PS51767">
    <property type="entry name" value="PEPTIDASE_A1"/>
    <property type="match status" value="1"/>
</dbReference>
<evidence type="ECO:0000256" key="1">
    <source>
        <dbReference type="ARBA" id="ARBA00004239"/>
    </source>
</evidence>
<reference evidence="6" key="2">
    <citation type="journal article" date="2024" name="Plant">
        <title>Genomic evolution and insights into agronomic trait innovations of Sesamum species.</title>
        <authorList>
            <person name="Miao H."/>
            <person name="Wang L."/>
            <person name="Qu L."/>
            <person name="Liu H."/>
            <person name="Sun Y."/>
            <person name="Le M."/>
            <person name="Wang Q."/>
            <person name="Wei S."/>
            <person name="Zheng Y."/>
            <person name="Lin W."/>
            <person name="Duan Y."/>
            <person name="Cao H."/>
            <person name="Xiong S."/>
            <person name="Wang X."/>
            <person name="Wei L."/>
            <person name="Li C."/>
            <person name="Ma Q."/>
            <person name="Ju M."/>
            <person name="Zhao R."/>
            <person name="Li G."/>
            <person name="Mu C."/>
            <person name="Tian Q."/>
            <person name="Mei H."/>
            <person name="Zhang T."/>
            <person name="Gao T."/>
            <person name="Zhang H."/>
        </authorList>
    </citation>
    <scope>NUCLEOTIDE SEQUENCE</scope>
    <source>
        <strain evidence="6">G01</strain>
    </source>
</reference>
<evidence type="ECO:0000259" key="5">
    <source>
        <dbReference type="PROSITE" id="PS51767"/>
    </source>
</evidence>
<protein>
    <submittedName>
        <fullName evidence="6">Aspartic proteinase GIP2</fullName>
    </submittedName>
</protein>
<dbReference type="EMBL" id="JACGWK010000002">
    <property type="protein sequence ID" value="KAL0370537.1"/>
    <property type="molecule type" value="Genomic_DNA"/>
</dbReference>
<evidence type="ECO:0000256" key="2">
    <source>
        <dbReference type="ARBA" id="ARBA00007447"/>
    </source>
</evidence>
<dbReference type="InterPro" id="IPR001461">
    <property type="entry name" value="Aspartic_peptidase_A1"/>
</dbReference>
<keyword evidence="3" id="KW-0964">Secreted</keyword>
<comment type="subcellular location">
    <subcellularLocation>
        <location evidence="1">Secreted</location>
        <location evidence="1">Extracellular space</location>
    </subcellularLocation>
</comment>
<evidence type="ECO:0000256" key="4">
    <source>
        <dbReference type="ARBA" id="ARBA00022729"/>
    </source>
</evidence>
<organism evidence="6">
    <name type="scientific">Sesamum angustifolium</name>
    <dbReference type="NCBI Taxonomy" id="2727405"/>
    <lineage>
        <taxon>Eukaryota</taxon>
        <taxon>Viridiplantae</taxon>
        <taxon>Streptophyta</taxon>
        <taxon>Embryophyta</taxon>
        <taxon>Tracheophyta</taxon>
        <taxon>Spermatophyta</taxon>
        <taxon>Magnoliopsida</taxon>
        <taxon>eudicotyledons</taxon>
        <taxon>Gunneridae</taxon>
        <taxon>Pentapetalae</taxon>
        <taxon>asterids</taxon>
        <taxon>lamiids</taxon>
        <taxon>Lamiales</taxon>
        <taxon>Pedaliaceae</taxon>
        <taxon>Sesamum</taxon>
    </lineage>
</organism>
<dbReference type="GO" id="GO:0004190">
    <property type="term" value="F:aspartic-type endopeptidase activity"/>
    <property type="evidence" value="ECO:0007669"/>
    <property type="project" value="InterPro"/>
</dbReference>
<reference evidence="6" key="1">
    <citation type="submission" date="2020-06" db="EMBL/GenBank/DDBJ databases">
        <authorList>
            <person name="Li T."/>
            <person name="Hu X."/>
            <person name="Zhang T."/>
            <person name="Song X."/>
            <person name="Zhang H."/>
            <person name="Dai N."/>
            <person name="Sheng W."/>
            <person name="Hou X."/>
            <person name="Wei L."/>
        </authorList>
    </citation>
    <scope>NUCLEOTIDE SEQUENCE</scope>
    <source>
        <strain evidence="6">G01</strain>
        <tissue evidence="6">Leaf</tissue>
    </source>
</reference>
<evidence type="ECO:0000313" key="6">
    <source>
        <dbReference type="EMBL" id="KAL0370537.1"/>
    </source>
</evidence>
<accession>A0AAW2QS59</accession>